<keyword evidence="3 11" id="KW-0812">Transmembrane</keyword>
<feature type="compositionally biased region" description="Acidic residues" evidence="10">
    <location>
        <begin position="661"/>
        <end position="670"/>
    </location>
</feature>
<evidence type="ECO:0000256" key="4">
    <source>
        <dbReference type="ARBA" id="ARBA00022729"/>
    </source>
</evidence>
<feature type="compositionally biased region" description="Low complexity" evidence="10">
    <location>
        <begin position="685"/>
        <end position="696"/>
    </location>
</feature>
<dbReference type="PANTHER" id="PTHR48423">
    <property type="entry name" value="INTERLEUKIN-27 RECEPTOR SUBUNIT ALPHA"/>
    <property type="match status" value="1"/>
</dbReference>
<evidence type="ECO:0000256" key="10">
    <source>
        <dbReference type="SAM" id="MobiDB-lite"/>
    </source>
</evidence>
<comment type="subcellular location">
    <subcellularLocation>
        <location evidence="1">Membrane</location>
        <topology evidence="1">Single-pass type I membrane protein</topology>
    </subcellularLocation>
</comment>
<dbReference type="GeneID" id="115827331"/>
<evidence type="ECO:0000256" key="12">
    <source>
        <dbReference type="SAM" id="SignalP"/>
    </source>
</evidence>
<dbReference type="InParanoid" id="A0A6J2WS10"/>
<name>A0A6J2WS10_CHACN</name>
<protein>
    <submittedName>
        <fullName evidence="15">Interleukin-12 receptor subunit beta-2-like</fullName>
    </submittedName>
</protein>
<dbReference type="InterPro" id="IPR036116">
    <property type="entry name" value="FN3_sf"/>
</dbReference>
<comment type="similarity">
    <text evidence="2">Belongs to the type I cytokine receptor family. Type 2 subfamily.</text>
</comment>
<feature type="region of interest" description="Disordered" evidence="10">
    <location>
        <begin position="658"/>
        <end position="699"/>
    </location>
</feature>
<evidence type="ECO:0000256" key="7">
    <source>
        <dbReference type="ARBA" id="ARBA00023136"/>
    </source>
</evidence>
<dbReference type="GO" id="GO:0005886">
    <property type="term" value="C:plasma membrane"/>
    <property type="evidence" value="ECO:0007669"/>
    <property type="project" value="UniProtKB-ARBA"/>
</dbReference>
<gene>
    <name evidence="15" type="primary">LOC115827331</name>
</gene>
<keyword evidence="4 12" id="KW-0732">Signal</keyword>
<accession>A0A6J2WS10</accession>
<dbReference type="Proteomes" id="UP000504632">
    <property type="component" value="Chromosome 14"/>
</dbReference>
<dbReference type="InterPro" id="IPR052672">
    <property type="entry name" value="Type1_Cytokine_Rcpt_Type2"/>
</dbReference>
<sequence>MPPKGCDWLNLLFLLFLVPRACEAEKHCTAQSSLGHVVPVGSNFNVSCIFQSTCTQLIFQNGKLKSTTEYQRYSEKLILSVKNLTANTTFTCRCEKAGTDPCGIDIGSGYPPDVPRNLTCVRKGEFRNVTCTWIKGRETNLWTTAQLWSSASFNICEEAYSGSVSATFTIPGNETLFSVWVRTSNTLGSATSEVLRFSLSDIVKPAAPKITEVKCSARHCVLHLKKAQSVQLVEIRYKEDSKSKWMTPSFNRTHSESRWRISSLLPYRLYQFQARVKPSNRTGFWSEWSKAVHNKTDEEAPAGTLDAWYTESLSQSRDKTFTLFWKELSVSKAGGKILGYRMTIVDLLKKTKVKRQLKTSMNSSRLSCSYCNISLTAFNSKGHSPPLHLNLPLSTVHIHQPVSHKCSDNHTIALWWSHDVAPTGPIREYLVEWYPRGHREDLQWARIQPNQSAYNIQGLRPCDCYDGSVVALYGNGASRLAFRSIHTWQSAPRKSPALVDVNVSQSDGVLVSWKEIARDDRGGCLTKYTIYLENGEGKTQTYDVNASQTEFVIRGLDAGASYKLQISAWTNAGEGPKGSVRSFFTEPDMTLVIVVGSVILLVCFLLLCACQFSSVRQRVSRCCYCLFQDVVLDPANSTWAKEYKAEKGEASLQLYLSDSSMSEEEPETVEVQEVPKLPPEVSDAPSYPTSTLSPPSDDTEGFRVTIQPNLSPELLTPSPYSAKAAPCTYLKSFSQESGTSDNTQESRNTDITVDYISSHCVLSDAEEEIDEEDDKDCINRFGFFPSLQSPFLGPLVNCGGKLTLDTVKIDCSDFLDL</sequence>
<proteinExistence type="inferred from homology"/>
<dbReference type="OrthoDB" id="10005435at2759"/>
<feature type="domain" description="Fibronectin type-III" evidence="13">
    <location>
        <begin position="204"/>
        <end position="299"/>
    </location>
</feature>
<dbReference type="PANTHER" id="PTHR48423:SF1">
    <property type="entry name" value="INTERLEUKIN-27 RECEPTOR SUBUNIT ALPHA"/>
    <property type="match status" value="1"/>
</dbReference>
<keyword evidence="7 11" id="KW-0472">Membrane</keyword>
<evidence type="ECO:0000256" key="3">
    <source>
        <dbReference type="ARBA" id="ARBA00022692"/>
    </source>
</evidence>
<dbReference type="InterPro" id="IPR003961">
    <property type="entry name" value="FN3_dom"/>
</dbReference>
<dbReference type="SUPFAM" id="SSF49265">
    <property type="entry name" value="Fibronectin type III"/>
    <property type="match status" value="3"/>
</dbReference>
<evidence type="ECO:0000313" key="15">
    <source>
        <dbReference type="RefSeq" id="XP_030646996.1"/>
    </source>
</evidence>
<dbReference type="Pfam" id="PF00041">
    <property type="entry name" value="fn3"/>
    <property type="match status" value="2"/>
</dbReference>
<evidence type="ECO:0000256" key="5">
    <source>
        <dbReference type="ARBA" id="ARBA00022737"/>
    </source>
</evidence>
<organism evidence="14 15">
    <name type="scientific">Chanos chanos</name>
    <name type="common">Milkfish</name>
    <name type="synonym">Mugil chanos</name>
    <dbReference type="NCBI Taxonomy" id="29144"/>
    <lineage>
        <taxon>Eukaryota</taxon>
        <taxon>Metazoa</taxon>
        <taxon>Chordata</taxon>
        <taxon>Craniata</taxon>
        <taxon>Vertebrata</taxon>
        <taxon>Euteleostomi</taxon>
        <taxon>Actinopterygii</taxon>
        <taxon>Neopterygii</taxon>
        <taxon>Teleostei</taxon>
        <taxon>Ostariophysi</taxon>
        <taxon>Gonorynchiformes</taxon>
        <taxon>Chanidae</taxon>
        <taxon>Chanos</taxon>
    </lineage>
</organism>
<feature type="transmembrane region" description="Helical" evidence="11">
    <location>
        <begin position="589"/>
        <end position="610"/>
    </location>
</feature>
<keyword evidence="5" id="KW-0677">Repeat</keyword>
<feature type="chain" id="PRO_5027001425" evidence="12">
    <location>
        <begin position="25"/>
        <end position="817"/>
    </location>
</feature>
<evidence type="ECO:0000256" key="6">
    <source>
        <dbReference type="ARBA" id="ARBA00022989"/>
    </source>
</evidence>
<evidence type="ECO:0000256" key="11">
    <source>
        <dbReference type="SAM" id="Phobius"/>
    </source>
</evidence>
<dbReference type="AlphaFoldDB" id="A0A6J2WS10"/>
<evidence type="ECO:0000256" key="9">
    <source>
        <dbReference type="ARBA" id="ARBA00023180"/>
    </source>
</evidence>
<reference evidence="15" key="1">
    <citation type="submission" date="2025-08" db="UniProtKB">
        <authorList>
            <consortium name="RefSeq"/>
        </authorList>
    </citation>
    <scope>IDENTIFICATION</scope>
</reference>
<feature type="signal peptide" evidence="12">
    <location>
        <begin position="1"/>
        <end position="24"/>
    </location>
</feature>
<dbReference type="SMART" id="SM00060">
    <property type="entry name" value="FN3"/>
    <property type="match status" value="4"/>
</dbReference>
<keyword evidence="9" id="KW-0325">Glycoprotein</keyword>
<keyword evidence="8" id="KW-0675">Receptor</keyword>
<evidence type="ECO:0000256" key="2">
    <source>
        <dbReference type="ARBA" id="ARBA00008921"/>
    </source>
</evidence>
<dbReference type="CDD" id="cd00063">
    <property type="entry name" value="FN3"/>
    <property type="match status" value="3"/>
</dbReference>
<evidence type="ECO:0000313" key="14">
    <source>
        <dbReference type="Proteomes" id="UP000504632"/>
    </source>
</evidence>
<evidence type="ECO:0000256" key="8">
    <source>
        <dbReference type="ARBA" id="ARBA00023170"/>
    </source>
</evidence>
<evidence type="ECO:0000256" key="1">
    <source>
        <dbReference type="ARBA" id="ARBA00004479"/>
    </source>
</evidence>
<dbReference type="Gene3D" id="2.60.40.10">
    <property type="entry name" value="Immunoglobulins"/>
    <property type="match status" value="5"/>
</dbReference>
<dbReference type="PROSITE" id="PS50853">
    <property type="entry name" value="FN3"/>
    <property type="match status" value="3"/>
</dbReference>
<dbReference type="FunCoup" id="A0A6J2WS10">
    <property type="interactions" value="868"/>
</dbReference>
<dbReference type="RefSeq" id="XP_030646996.1">
    <property type="nucleotide sequence ID" value="XM_030791136.1"/>
</dbReference>
<evidence type="ECO:0000259" key="13">
    <source>
        <dbReference type="PROSITE" id="PS50853"/>
    </source>
</evidence>
<keyword evidence="6 11" id="KW-1133">Transmembrane helix</keyword>
<feature type="domain" description="Fibronectin type-III" evidence="13">
    <location>
        <begin position="398"/>
        <end position="493"/>
    </location>
</feature>
<keyword evidence="14" id="KW-1185">Reference proteome</keyword>
<dbReference type="InterPro" id="IPR013783">
    <property type="entry name" value="Ig-like_fold"/>
</dbReference>
<feature type="domain" description="Fibronectin type-III" evidence="13">
    <location>
        <begin position="495"/>
        <end position="588"/>
    </location>
</feature>